<feature type="transmembrane region" description="Helical" evidence="4">
    <location>
        <begin position="12"/>
        <end position="31"/>
    </location>
</feature>
<keyword evidence="4" id="KW-0472">Membrane</keyword>
<evidence type="ECO:0000313" key="6">
    <source>
        <dbReference type="EMBL" id="MFC3761186.1"/>
    </source>
</evidence>
<dbReference type="SUPFAM" id="SSF55874">
    <property type="entry name" value="ATPase domain of HSP90 chaperone/DNA topoisomerase II/histidine kinase"/>
    <property type="match status" value="1"/>
</dbReference>
<dbReference type="InterPro" id="IPR036890">
    <property type="entry name" value="HATPase_C_sf"/>
</dbReference>
<feature type="domain" description="Signal transduction histidine kinase subgroup 3 dimerisation and phosphoacceptor" evidence="5">
    <location>
        <begin position="187"/>
        <end position="253"/>
    </location>
</feature>
<keyword evidence="4" id="KW-1133">Transmembrane helix</keyword>
<dbReference type="PANTHER" id="PTHR24421">
    <property type="entry name" value="NITRATE/NITRITE SENSOR PROTEIN NARX-RELATED"/>
    <property type="match status" value="1"/>
</dbReference>
<evidence type="ECO:0000256" key="1">
    <source>
        <dbReference type="ARBA" id="ARBA00022679"/>
    </source>
</evidence>
<reference evidence="7" key="1">
    <citation type="journal article" date="2019" name="Int. J. Syst. Evol. Microbiol.">
        <title>The Global Catalogue of Microorganisms (GCM) 10K type strain sequencing project: providing services to taxonomists for standard genome sequencing and annotation.</title>
        <authorList>
            <consortium name="The Broad Institute Genomics Platform"/>
            <consortium name="The Broad Institute Genome Sequencing Center for Infectious Disease"/>
            <person name="Wu L."/>
            <person name="Ma J."/>
        </authorList>
    </citation>
    <scope>NUCLEOTIDE SEQUENCE [LARGE SCALE GENOMIC DNA]</scope>
    <source>
        <strain evidence="7">CGMCC 4.7241</strain>
    </source>
</reference>
<feature type="transmembrane region" description="Helical" evidence="4">
    <location>
        <begin position="145"/>
        <end position="166"/>
    </location>
</feature>
<keyword evidence="2 6" id="KW-0418">Kinase</keyword>
<dbReference type="Proteomes" id="UP001595699">
    <property type="component" value="Unassembled WGS sequence"/>
</dbReference>
<dbReference type="RefSeq" id="WP_307782360.1">
    <property type="nucleotide sequence ID" value="NZ_JAFBCM010000001.1"/>
</dbReference>
<comment type="caution">
    <text evidence="6">The sequence shown here is derived from an EMBL/GenBank/DDBJ whole genome shotgun (WGS) entry which is preliminary data.</text>
</comment>
<dbReference type="CDD" id="cd16917">
    <property type="entry name" value="HATPase_UhpB-NarQ-NarX-like"/>
    <property type="match status" value="1"/>
</dbReference>
<name>A0ABV7Y7B9_9ACTN</name>
<evidence type="ECO:0000256" key="4">
    <source>
        <dbReference type="SAM" id="Phobius"/>
    </source>
</evidence>
<accession>A0ABV7Y7B9</accession>
<evidence type="ECO:0000313" key="7">
    <source>
        <dbReference type="Proteomes" id="UP001595699"/>
    </source>
</evidence>
<keyword evidence="7" id="KW-1185">Reference proteome</keyword>
<keyword evidence="3" id="KW-0902">Two-component regulatory system</keyword>
<gene>
    <name evidence="6" type="ORF">ACFOUW_10070</name>
</gene>
<feature type="transmembrane region" description="Helical" evidence="4">
    <location>
        <begin position="37"/>
        <end position="60"/>
    </location>
</feature>
<feature type="transmembrane region" description="Helical" evidence="4">
    <location>
        <begin position="121"/>
        <end position="139"/>
    </location>
</feature>
<evidence type="ECO:0000259" key="5">
    <source>
        <dbReference type="Pfam" id="PF07730"/>
    </source>
</evidence>
<dbReference type="PANTHER" id="PTHR24421:SF63">
    <property type="entry name" value="SENSOR HISTIDINE KINASE DESK"/>
    <property type="match status" value="1"/>
</dbReference>
<keyword evidence="1" id="KW-0808">Transferase</keyword>
<dbReference type="InterPro" id="IPR050482">
    <property type="entry name" value="Sensor_HK_TwoCompSys"/>
</dbReference>
<proteinExistence type="predicted"/>
<dbReference type="GO" id="GO:0016301">
    <property type="term" value="F:kinase activity"/>
    <property type="evidence" value="ECO:0007669"/>
    <property type="project" value="UniProtKB-KW"/>
</dbReference>
<evidence type="ECO:0000256" key="3">
    <source>
        <dbReference type="ARBA" id="ARBA00023012"/>
    </source>
</evidence>
<dbReference type="Pfam" id="PF07730">
    <property type="entry name" value="HisKA_3"/>
    <property type="match status" value="1"/>
</dbReference>
<dbReference type="EMBL" id="JBHRZH010000006">
    <property type="protein sequence ID" value="MFC3761186.1"/>
    <property type="molecule type" value="Genomic_DNA"/>
</dbReference>
<dbReference type="InterPro" id="IPR011712">
    <property type="entry name" value="Sig_transdc_His_kin_sub3_dim/P"/>
</dbReference>
<evidence type="ECO:0000256" key="2">
    <source>
        <dbReference type="ARBA" id="ARBA00022777"/>
    </source>
</evidence>
<keyword evidence="4" id="KW-0812">Transmembrane</keyword>
<protein>
    <submittedName>
        <fullName evidence="6">Sensor histidine kinase</fullName>
    </submittedName>
</protein>
<dbReference type="Gene3D" id="1.20.5.1930">
    <property type="match status" value="1"/>
</dbReference>
<feature type="transmembrane region" description="Helical" evidence="4">
    <location>
        <begin position="72"/>
        <end position="91"/>
    </location>
</feature>
<organism evidence="6 7">
    <name type="scientific">Tenggerimyces flavus</name>
    <dbReference type="NCBI Taxonomy" id="1708749"/>
    <lineage>
        <taxon>Bacteria</taxon>
        <taxon>Bacillati</taxon>
        <taxon>Actinomycetota</taxon>
        <taxon>Actinomycetes</taxon>
        <taxon>Propionibacteriales</taxon>
        <taxon>Nocardioidaceae</taxon>
        <taxon>Tenggerimyces</taxon>
    </lineage>
</organism>
<feature type="transmembrane region" description="Helical" evidence="4">
    <location>
        <begin position="97"/>
        <end position="114"/>
    </location>
</feature>
<dbReference type="Gene3D" id="3.30.565.10">
    <property type="entry name" value="Histidine kinase-like ATPase, C-terminal domain"/>
    <property type="match status" value="1"/>
</dbReference>
<sequence>MTELAGARRAILAVVGVLWLSAVAVPVVAVANEPSPLWQALGAAGLVLLTATFGATLYAVATPTIPSRQRRLFTIGFAVAAALSIVLVAPVGADDRYTWAWIGGATAGFVPLLLDGVGRWIVAGAVVATAVLVGALTGGEPLVHGVIALSIAGTITVAVVLPFWLWDLLVSARAGREAQALLAVSEERLRFARDVHDLLGHRLAVIALKAELASRLASTDPERAAREAAEAQHLAATALGEVREAVHGYSEVDLDDQLTAVEGVLRDAGVRCTVERSDVSLSTEAATQLALALREGCTNVLRHSTAGWCTISLSTDDAEVRMTVANDGAASAAADRLSFGLRGIAERLATVGGTLRTDRTGDVFTLAITVPTAS</sequence>